<dbReference type="GO" id="GO:0016874">
    <property type="term" value="F:ligase activity"/>
    <property type="evidence" value="ECO:0007669"/>
    <property type="project" value="UniProtKB-KW"/>
</dbReference>
<feature type="transmembrane region" description="Helical" evidence="1">
    <location>
        <begin position="207"/>
        <end position="240"/>
    </location>
</feature>
<accession>A0ABV9MC80</accession>
<evidence type="ECO:0000313" key="2">
    <source>
        <dbReference type="EMBL" id="MFC4712924.1"/>
    </source>
</evidence>
<evidence type="ECO:0000256" key="1">
    <source>
        <dbReference type="SAM" id="Phobius"/>
    </source>
</evidence>
<keyword evidence="1" id="KW-1133">Transmembrane helix</keyword>
<keyword evidence="1" id="KW-0472">Membrane</keyword>
<name>A0ABV9MC80_9BACL</name>
<feature type="transmembrane region" description="Helical" evidence="1">
    <location>
        <begin position="106"/>
        <end position="127"/>
    </location>
</feature>
<feature type="transmembrane region" description="Helical" evidence="1">
    <location>
        <begin position="81"/>
        <end position="100"/>
    </location>
</feature>
<feature type="transmembrane region" description="Helical" evidence="1">
    <location>
        <begin position="355"/>
        <end position="372"/>
    </location>
</feature>
<sequence>MQKNTKKYVSILPIMFLPLYITTSGIFIAEVSVTGLHLGKTGFVLPLVFFIGILLFFNILVKTLKTHRINKDILENPIIKIFIIFVVYFILLVAIGSLFSGNYRGLIKLVQFLTGGVGIVISVYLFSIKRISPPQFFGYLTLFFVVIIFIQSVTSIVMFGVNPLSGAMYPSILGAGIYQSRVYFPYLVTLIFFCGLPYLIKRFGSWTIILFLVFLFYIFTLQVRGAMVSFVVMSVFYLIFVSNIKFKYLALFPALAMPFLFEFISSNKEVLGRIGEVEKVQDLNGRTDLWINILKEMGTSNFLFGSYLNDIDNISAHNQYFEFLTLSGFFPLMILTVLVVFSLKMFKDSFKYNNHTLRIFSLIMITTLLVDLNVNVPLTNTNPAIHYWFFWSGIYFYYMEVVKGKGKIHNV</sequence>
<feature type="transmembrane region" description="Helical" evidence="1">
    <location>
        <begin position="43"/>
        <end position="61"/>
    </location>
</feature>
<keyword evidence="1" id="KW-0812">Transmembrane</keyword>
<dbReference type="EMBL" id="JBHSGL010000005">
    <property type="protein sequence ID" value="MFC4712924.1"/>
    <property type="molecule type" value="Genomic_DNA"/>
</dbReference>
<feature type="transmembrane region" description="Helical" evidence="1">
    <location>
        <begin position="246"/>
        <end position="264"/>
    </location>
</feature>
<feature type="transmembrane region" description="Helical" evidence="1">
    <location>
        <begin position="384"/>
        <end position="402"/>
    </location>
</feature>
<comment type="caution">
    <text evidence="2">The sequence shown here is derived from an EMBL/GenBank/DDBJ whole genome shotgun (WGS) entry which is preliminary data.</text>
</comment>
<dbReference type="Proteomes" id="UP001595932">
    <property type="component" value="Unassembled WGS sequence"/>
</dbReference>
<evidence type="ECO:0000313" key="3">
    <source>
        <dbReference type="Proteomes" id="UP001595932"/>
    </source>
</evidence>
<gene>
    <name evidence="2" type="ORF">ACFO5U_08640</name>
</gene>
<keyword evidence="2" id="KW-0436">Ligase</keyword>
<feature type="transmembrane region" description="Helical" evidence="1">
    <location>
        <begin position="12"/>
        <end position="31"/>
    </location>
</feature>
<organism evidence="2 3">
    <name type="scientific">Planococcus dechangensis</name>
    <dbReference type="NCBI Taxonomy" id="1176255"/>
    <lineage>
        <taxon>Bacteria</taxon>
        <taxon>Bacillati</taxon>
        <taxon>Bacillota</taxon>
        <taxon>Bacilli</taxon>
        <taxon>Bacillales</taxon>
        <taxon>Caryophanaceae</taxon>
        <taxon>Planococcus</taxon>
    </lineage>
</organism>
<keyword evidence="3" id="KW-1185">Reference proteome</keyword>
<feature type="transmembrane region" description="Helical" evidence="1">
    <location>
        <begin position="320"/>
        <end position="343"/>
    </location>
</feature>
<dbReference type="RefSeq" id="WP_377278440.1">
    <property type="nucleotide sequence ID" value="NZ_JBHSGL010000005.1"/>
</dbReference>
<proteinExistence type="predicted"/>
<feature type="transmembrane region" description="Helical" evidence="1">
    <location>
        <begin position="139"/>
        <end position="162"/>
    </location>
</feature>
<feature type="transmembrane region" description="Helical" evidence="1">
    <location>
        <begin position="182"/>
        <end position="200"/>
    </location>
</feature>
<protein>
    <submittedName>
        <fullName evidence="2">O-antigen ligase family protein</fullName>
    </submittedName>
</protein>
<reference evidence="3" key="1">
    <citation type="journal article" date="2019" name="Int. J. Syst. Evol. Microbiol.">
        <title>The Global Catalogue of Microorganisms (GCM) 10K type strain sequencing project: providing services to taxonomists for standard genome sequencing and annotation.</title>
        <authorList>
            <consortium name="The Broad Institute Genomics Platform"/>
            <consortium name="The Broad Institute Genome Sequencing Center for Infectious Disease"/>
            <person name="Wu L."/>
            <person name="Ma J."/>
        </authorList>
    </citation>
    <scope>NUCLEOTIDE SEQUENCE [LARGE SCALE GENOMIC DNA]</scope>
    <source>
        <strain evidence="3">CGMCC 1.12151</strain>
    </source>
</reference>